<reference evidence="3" key="1">
    <citation type="submission" date="2023-05" db="EMBL/GenBank/DDBJ databases">
        <title>Sedimentitalea sp. nov. JM2-8.</title>
        <authorList>
            <person name="Huang J."/>
        </authorList>
    </citation>
    <scope>NUCLEOTIDE SEQUENCE [LARGE SCALE GENOMIC DNA]</scope>
    <source>
        <strain evidence="3">KHS03</strain>
    </source>
</reference>
<proteinExistence type="predicted"/>
<accession>A0ABU3VLN8</accession>
<feature type="chain" id="PRO_5045489705" description="Alpha/beta hydrolase" evidence="1">
    <location>
        <begin position="29"/>
        <end position="390"/>
    </location>
</feature>
<evidence type="ECO:0000256" key="1">
    <source>
        <dbReference type="SAM" id="SignalP"/>
    </source>
</evidence>
<dbReference type="SUPFAM" id="SSF53474">
    <property type="entry name" value="alpha/beta-Hydrolases"/>
    <property type="match status" value="1"/>
</dbReference>
<evidence type="ECO:0008006" key="4">
    <source>
        <dbReference type="Google" id="ProtNLM"/>
    </source>
</evidence>
<dbReference type="RefSeq" id="WP_316782275.1">
    <property type="nucleotide sequence ID" value="NZ_JASMWN010000033.1"/>
</dbReference>
<sequence length="390" mass="43942">MRNVFGKKSIIFLLLVAVFAFHRTPNVAHRAIPDDCLMLKPIEDCGTLEEVGSATLAYVEFDDQGSYYDQRQALVAYEKIRRVLEESEGNTELFVFVHGWQNNASQGNSNVSAFKSFLAARSKENTERQTIGVYVGWPGETLKFPLSLLTFWSRQAAADRVAEGSVQEFFATIKQIQADRLAEFGADEKFRIFTIGHSFGGLIAFQANSSAYAVKYGANHPYNRYNPVVDGLGDVLVLINPAIEAERFSVLHSLSTEYPKYPFYSPNLVAVGSETDWATKIMFPMGVVPTAIFSSQLRGDQWIDAFTTVTNSKSYLTHYASVREEGVYVCEQDHGPSQRSVPFWFVEADRNLIDGHSDLDGEKLLWLFRSIQLHIREKKYGGLERCPDLH</sequence>
<feature type="signal peptide" evidence="1">
    <location>
        <begin position="1"/>
        <end position="28"/>
    </location>
</feature>
<dbReference type="InterPro" id="IPR029058">
    <property type="entry name" value="AB_hydrolase_fold"/>
</dbReference>
<evidence type="ECO:0000313" key="3">
    <source>
        <dbReference type="Proteomes" id="UP001255416"/>
    </source>
</evidence>
<dbReference type="EMBL" id="JASMWN010000033">
    <property type="protein sequence ID" value="MDU9006880.1"/>
    <property type="molecule type" value="Genomic_DNA"/>
</dbReference>
<name>A0ABU3VLN8_9RHOB</name>
<comment type="caution">
    <text evidence="2">The sequence shown here is derived from an EMBL/GenBank/DDBJ whole genome shotgun (WGS) entry which is preliminary data.</text>
</comment>
<dbReference type="Proteomes" id="UP001255416">
    <property type="component" value="Unassembled WGS sequence"/>
</dbReference>
<keyword evidence="1" id="KW-0732">Signal</keyword>
<evidence type="ECO:0000313" key="2">
    <source>
        <dbReference type="EMBL" id="MDU9006880.1"/>
    </source>
</evidence>
<dbReference type="Gene3D" id="3.40.50.1820">
    <property type="entry name" value="alpha/beta hydrolase"/>
    <property type="match status" value="1"/>
</dbReference>
<organism evidence="2 3">
    <name type="scientific">Sedimentitalea todarodis</name>
    <dbReference type="NCBI Taxonomy" id="1631240"/>
    <lineage>
        <taxon>Bacteria</taxon>
        <taxon>Pseudomonadati</taxon>
        <taxon>Pseudomonadota</taxon>
        <taxon>Alphaproteobacteria</taxon>
        <taxon>Rhodobacterales</taxon>
        <taxon>Paracoccaceae</taxon>
        <taxon>Sedimentitalea</taxon>
    </lineage>
</organism>
<keyword evidence="3" id="KW-1185">Reference proteome</keyword>
<gene>
    <name evidence="2" type="ORF">QO231_23895</name>
</gene>
<protein>
    <recommendedName>
        <fullName evidence="4">Alpha/beta hydrolase</fullName>
    </recommendedName>
</protein>